<dbReference type="OrthoDB" id="4568693at2"/>
<feature type="transmembrane region" description="Helical" evidence="1">
    <location>
        <begin position="55"/>
        <end position="82"/>
    </location>
</feature>
<keyword evidence="1" id="KW-0812">Transmembrane</keyword>
<dbReference type="RefSeq" id="WP_020965299.1">
    <property type="nucleotide sequence ID" value="NC_022097.1"/>
</dbReference>
<keyword evidence="3" id="KW-1185">Reference proteome</keyword>
<dbReference type="PATRIC" id="fig|1291379.3.peg.1489"/>
<keyword evidence="1" id="KW-0472">Membrane</keyword>
<evidence type="ECO:0000313" key="2">
    <source>
        <dbReference type="EMBL" id="AGT44000.1"/>
    </source>
</evidence>
<dbReference type="GeneID" id="301090067"/>
<organism evidence="2 3">
    <name type="scientific">Treponema pedis str. T A4</name>
    <dbReference type="NCBI Taxonomy" id="1291379"/>
    <lineage>
        <taxon>Bacteria</taxon>
        <taxon>Pseudomonadati</taxon>
        <taxon>Spirochaetota</taxon>
        <taxon>Spirochaetia</taxon>
        <taxon>Spirochaetales</taxon>
        <taxon>Treponemataceae</taxon>
        <taxon>Treponema</taxon>
    </lineage>
</organism>
<dbReference type="InterPro" id="IPR010699">
    <property type="entry name" value="DUF1275"/>
</dbReference>
<evidence type="ECO:0000256" key="1">
    <source>
        <dbReference type="SAM" id="Phobius"/>
    </source>
</evidence>
<reference evidence="2 3" key="1">
    <citation type="journal article" date="2013" name="PLoS ONE">
        <title>Genome-Wide Relatedness of Treponema pedis, from Gingiva and Necrotic Skin Lesions of Pigs, with the Human Oral Pathogen Treponema denticola.</title>
        <authorList>
            <person name="Svartstrom O."/>
            <person name="Mushtaq M."/>
            <person name="Pringle M."/>
            <person name="Segerman B."/>
        </authorList>
    </citation>
    <scope>NUCLEOTIDE SEQUENCE [LARGE SCALE GENOMIC DNA]</scope>
    <source>
        <strain evidence="2">T A4</strain>
    </source>
</reference>
<feature type="transmembrane region" description="Helical" evidence="1">
    <location>
        <begin position="168"/>
        <end position="187"/>
    </location>
</feature>
<dbReference type="KEGG" id="tped:TPE_1505"/>
<feature type="transmembrane region" description="Helical" evidence="1">
    <location>
        <begin position="94"/>
        <end position="125"/>
    </location>
</feature>
<accession>S5ZUW4</accession>
<dbReference type="PANTHER" id="PTHR37314">
    <property type="entry name" value="SLR0142 PROTEIN"/>
    <property type="match status" value="1"/>
</dbReference>
<dbReference type="EMBL" id="CP004120">
    <property type="protein sequence ID" value="AGT44000.1"/>
    <property type="molecule type" value="Genomic_DNA"/>
</dbReference>
<proteinExistence type="predicted"/>
<gene>
    <name evidence="2" type="primary">yghU</name>
    <name evidence="2" type="ORF">TPE_1505</name>
</gene>
<dbReference type="Proteomes" id="UP000015620">
    <property type="component" value="Chromosome"/>
</dbReference>
<protein>
    <submittedName>
        <fullName evidence="2">Permease</fullName>
    </submittedName>
</protein>
<dbReference type="AlphaFoldDB" id="S5ZUW4"/>
<keyword evidence="1" id="KW-1133">Transmembrane helix</keyword>
<dbReference type="HOGENOM" id="CLU_073333_1_1_12"/>
<feature type="transmembrane region" description="Helical" evidence="1">
    <location>
        <begin position="193"/>
        <end position="212"/>
    </location>
</feature>
<sequence length="216" mass="23907">MEVPVQIRSFALKIWIILLTFIAGFVNASAVRLFASPISHHTGNVTGIAVSVTDGAFGFTVKTATSVVAFFLGAFISGLMFYQRKFTLKKRYGIFLMFFSSGFFAVSVFTFSKITSLFILALILGMQNGMFIFYGDVLVRTTHITGYLTDAAFALAMTLRGDKSKLKLAAFYLINIFCFLSGGIFSGVIKESFLLQICGIMYLFAGVYYFILRKKG</sequence>
<feature type="transmembrane region" description="Helical" evidence="1">
    <location>
        <begin position="12"/>
        <end position="35"/>
    </location>
</feature>
<dbReference type="PANTHER" id="PTHR37314:SF4">
    <property type="entry name" value="UPF0700 TRANSMEMBRANE PROTEIN YOAK"/>
    <property type="match status" value="1"/>
</dbReference>
<name>S5ZUW4_9SPIR</name>
<dbReference type="Pfam" id="PF06912">
    <property type="entry name" value="DUF1275"/>
    <property type="match status" value="1"/>
</dbReference>
<dbReference type="STRING" id="1291379.TPE_1505"/>
<evidence type="ECO:0000313" key="3">
    <source>
        <dbReference type="Proteomes" id="UP000015620"/>
    </source>
</evidence>